<dbReference type="Gene3D" id="3.30.1450.10">
    <property type="match status" value="1"/>
</dbReference>
<dbReference type="GO" id="GO:0019867">
    <property type="term" value="C:outer membrane"/>
    <property type="evidence" value="ECO:0007669"/>
    <property type="project" value="InterPro"/>
</dbReference>
<dbReference type="EMBL" id="RXFM01000005">
    <property type="protein sequence ID" value="RST71900.1"/>
    <property type="molecule type" value="Genomic_DNA"/>
</dbReference>
<keyword evidence="2" id="KW-0472">Membrane</keyword>
<dbReference type="InterPro" id="IPR037873">
    <property type="entry name" value="BamE-like"/>
</dbReference>
<sequence length="187" mass="21529">MKNIKNNLKLKELAEALRKNLKRRKMNNKKTISEKNLVPKFKKFILIIILSTGLISCGKKVERVGYFLSNDKLSTIKVNETSEDNLLTVLGEPTTKSSFGPKIYYYMERQYEQIGFFTPRLTQQKIVAIEFNQGNYVKKITTYNKDDANLLKYDSNQVMIQGNKIGVLEQFVGNIGKFNSKAEMAKK</sequence>
<name>A0A3S0ACA6_9RICK</name>
<reference evidence="5" key="1">
    <citation type="submission" date="2018-11" db="EMBL/GenBank/DDBJ databases">
        <title>Phylogenetic, genomic, and biogeographic characterization of a novel and ubiquitous marine invertebrate-associated Rickettsiales parasite, Candidatus Marinoinvertebrata rohwerii, gen. nov., sp. nov.</title>
        <authorList>
            <person name="Klinges J.G."/>
            <person name="Rosales S.M."/>
            <person name="Mcminds R."/>
            <person name="Shaver E.C."/>
            <person name="Shantz A."/>
            <person name="Peters E.C."/>
            <person name="Burkepile D.E."/>
            <person name="Silliman B.R."/>
            <person name="Vega Thurber R.L."/>
        </authorList>
    </citation>
    <scope>NUCLEOTIDE SEQUENCE [LARGE SCALE GENOMIC DNA]</scope>
    <source>
        <strain evidence="5">a_cerv_44</strain>
    </source>
</reference>
<dbReference type="AlphaFoldDB" id="A0A3S0ACA6"/>
<evidence type="ECO:0000313" key="5">
    <source>
        <dbReference type="Proteomes" id="UP000279470"/>
    </source>
</evidence>
<dbReference type="RefSeq" id="WP_126044246.1">
    <property type="nucleotide sequence ID" value="NZ_RXFM01000005.1"/>
</dbReference>
<organism evidence="4 5">
    <name type="scientific">Candidatus Aquarickettsia rohweri</name>
    <dbReference type="NCBI Taxonomy" id="2602574"/>
    <lineage>
        <taxon>Bacteria</taxon>
        <taxon>Pseudomonadati</taxon>
        <taxon>Pseudomonadota</taxon>
        <taxon>Alphaproteobacteria</taxon>
        <taxon>Rickettsiales</taxon>
        <taxon>Candidatus Midichloriaceae</taxon>
        <taxon>Candidatus Aquarickettsia</taxon>
    </lineage>
</organism>
<keyword evidence="5" id="KW-1185">Reference proteome</keyword>
<feature type="domain" description="Outer membrane protein assembly factor BamE" evidence="3">
    <location>
        <begin position="65"/>
        <end position="140"/>
    </location>
</feature>
<proteinExistence type="predicted"/>
<accession>A0A3S0ACA6</accession>
<evidence type="ECO:0000259" key="3">
    <source>
        <dbReference type="Pfam" id="PF04355"/>
    </source>
</evidence>
<dbReference type="Proteomes" id="UP000279470">
    <property type="component" value="Unassembled WGS sequence"/>
</dbReference>
<evidence type="ECO:0000256" key="2">
    <source>
        <dbReference type="ARBA" id="ARBA00023136"/>
    </source>
</evidence>
<dbReference type="Pfam" id="PF04355">
    <property type="entry name" value="BamE"/>
    <property type="match status" value="1"/>
</dbReference>
<evidence type="ECO:0000256" key="1">
    <source>
        <dbReference type="ARBA" id="ARBA00022729"/>
    </source>
</evidence>
<comment type="caution">
    <text evidence="4">The sequence shown here is derived from an EMBL/GenBank/DDBJ whole genome shotgun (WGS) entry which is preliminary data.</text>
</comment>
<dbReference type="OrthoDB" id="7160681at2"/>
<gene>
    <name evidence="4" type="primary">bamE</name>
    <name evidence="4" type="ORF">EIC27_00700</name>
</gene>
<dbReference type="InterPro" id="IPR007450">
    <property type="entry name" value="BamE_dom"/>
</dbReference>
<keyword evidence="1" id="KW-0732">Signal</keyword>
<evidence type="ECO:0000313" key="4">
    <source>
        <dbReference type="EMBL" id="RST71900.1"/>
    </source>
</evidence>
<protein>
    <submittedName>
        <fullName evidence="4">Outer membrane protein assembly factor BamE</fullName>
    </submittedName>
</protein>